<feature type="compositionally biased region" description="Basic and acidic residues" evidence="1">
    <location>
        <begin position="240"/>
        <end position="251"/>
    </location>
</feature>
<evidence type="ECO:0000313" key="3">
    <source>
        <dbReference type="Proteomes" id="UP000192359"/>
    </source>
</evidence>
<feature type="region of interest" description="Disordered" evidence="1">
    <location>
        <begin position="236"/>
        <end position="267"/>
    </location>
</feature>
<name>A0A1Y1RSI3_9MICC</name>
<accession>A0A1Y1RSI3</accession>
<dbReference type="OrthoDB" id="5244605at2"/>
<dbReference type="Proteomes" id="UP000192359">
    <property type="component" value="Unassembled WGS sequence"/>
</dbReference>
<protein>
    <submittedName>
        <fullName evidence="2">Di-and tripeptidase</fullName>
    </submittedName>
</protein>
<proteinExistence type="predicted"/>
<keyword evidence="3" id="KW-1185">Reference proteome</keyword>
<comment type="caution">
    <text evidence="2">The sequence shown here is derived from an EMBL/GenBank/DDBJ whole genome shotgun (WGS) entry which is preliminary data.</text>
</comment>
<dbReference type="EMBL" id="LXWF01000002">
    <property type="protein sequence ID" value="ORC24993.1"/>
    <property type="molecule type" value="Genomic_DNA"/>
</dbReference>
<dbReference type="RefSeq" id="WP_083090634.1">
    <property type="nucleotide sequence ID" value="NZ_LXWF01000002.1"/>
</dbReference>
<evidence type="ECO:0000256" key="1">
    <source>
        <dbReference type="SAM" id="MobiDB-lite"/>
    </source>
</evidence>
<organism evidence="2 3">
    <name type="scientific">Rothia nasimurium</name>
    <dbReference type="NCBI Taxonomy" id="85336"/>
    <lineage>
        <taxon>Bacteria</taxon>
        <taxon>Bacillati</taxon>
        <taxon>Actinomycetota</taxon>
        <taxon>Actinomycetes</taxon>
        <taxon>Micrococcales</taxon>
        <taxon>Micrococcaceae</taxon>
        <taxon>Rothia</taxon>
    </lineage>
</organism>
<feature type="compositionally biased region" description="Low complexity" evidence="1">
    <location>
        <begin position="252"/>
        <end position="267"/>
    </location>
</feature>
<reference evidence="2 3" key="1">
    <citation type="submission" date="2016-05" db="EMBL/GenBank/DDBJ databases">
        <title>Draft genome sequence of a porcine commensal Rothia nasimurium.</title>
        <authorList>
            <person name="Gaiser R.A."/>
            <person name="Van Baarlen P."/>
            <person name="Wells J.M."/>
        </authorList>
    </citation>
    <scope>NUCLEOTIDE SEQUENCE [LARGE SCALE GENOMIC DNA]</scope>
    <source>
        <strain evidence="2 3">PT-32</strain>
    </source>
</reference>
<evidence type="ECO:0000313" key="2">
    <source>
        <dbReference type="EMBL" id="ORC24993.1"/>
    </source>
</evidence>
<sequence length="267" mass="27873">MFNFNASSAFDANGQPKPAVTRTVDTVLKVQRPLIVSMLKKMREKHPHETPDQIAKRLEKAYLRDVTVGGGAVGATAFVPGLGTAASVGLSALAVGGYLERTAIYAQAMAELHGVHIDDPDKARLMVMAIMLGEDGSALMNSILAHTGKTGGVSRKWGMMMGSKDSGKVFSIERTIRNMFIKRFLARQSGALLGRALPFGVGAVVGGGANLALGKNVVKSVGQTFGALPAVFPDALNPDRAPKFEGGKGEDAGASEAGAAEPAQLEK</sequence>
<dbReference type="AlphaFoldDB" id="A0A1Y1RSI3"/>
<gene>
    <name evidence="2" type="ORF">A7979_09170</name>
</gene>